<dbReference type="EMBL" id="JAANIU010006426">
    <property type="protein sequence ID" value="KAG1541957.1"/>
    <property type="molecule type" value="Genomic_DNA"/>
</dbReference>
<dbReference type="InterPro" id="IPR035421">
    <property type="entry name" value="Terminase_6C"/>
</dbReference>
<dbReference type="AlphaFoldDB" id="A0A9P6Y8D4"/>
<comment type="caution">
    <text evidence="3">The sequence shown here is derived from an EMBL/GenBank/DDBJ whole genome shotgun (WGS) entry which is preliminary data.</text>
</comment>
<evidence type="ECO:0000256" key="1">
    <source>
        <dbReference type="ARBA" id="ARBA00022612"/>
    </source>
</evidence>
<keyword evidence="1" id="KW-1188">Viral release from host cell</keyword>
<evidence type="ECO:0000259" key="2">
    <source>
        <dbReference type="Pfam" id="PF17289"/>
    </source>
</evidence>
<sequence length="83" mass="9168">MLSGYRAKAVRETGDKEVRAEPYSAQWQAGNIDVVRGPWNEALFGEHEAFPGKAHDDSVDAGSGAFNELQSDVLERFKAMARK</sequence>
<protein>
    <recommendedName>
        <fullName evidence="2">Terminase large subunit gp17-like C-terminal domain-containing protein</fullName>
    </recommendedName>
</protein>
<evidence type="ECO:0000313" key="4">
    <source>
        <dbReference type="Proteomes" id="UP000740926"/>
    </source>
</evidence>
<dbReference type="NCBIfam" id="TIGR01630">
    <property type="entry name" value="psiM2_ORF9"/>
    <property type="match status" value="1"/>
</dbReference>
<accession>A0A9P6Y8D4</accession>
<reference evidence="3 4" key="1">
    <citation type="journal article" date="2020" name="Microb. Genom.">
        <title>Genetic diversity of clinical and environmental Mucorales isolates obtained from an investigation of mucormycosis cases among solid organ transplant recipients.</title>
        <authorList>
            <person name="Nguyen M.H."/>
            <person name="Kaul D."/>
            <person name="Muto C."/>
            <person name="Cheng S.J."/>
            <person name="Richter R.A."/>
            <person name="Bruno V.M."/>
            <person name="Liu G."/>
            <person name="Beyhan S."/>
            <person name="Sundermann A.J."/>
            <person name="Mounaud S."/>
            <person name="Pasculle A.W."/>
            <person name="Nierman W.C."/>
            <person name="Driscoll E."/>
            <person name="Cumbie R."/>
            <person name="Clancy C.J."/>
            <person name="Dupont C.L."/>
        </authorList>
    </citation>
    <scope>NUCLEOTIDE SEQUENCE [LARGE SCALE GENOMIC DNA]</scope>
    <source>
        <strain evidence="3 4">GL24</strain>
    </source>
</reference>
<proteinExistence type="predicted"/>
<dbReference type="Proteomes" id="UP000740926">
    <property type="component" value="Unassembled WGS sequence"/>
</dbReference>
<feature type="domain" description="Terminase large subunit gp17-like C-terminal" evidence="2">
    <location>
        <begin position="5"/>
        <end position="67"/>
    </location>
</feature>
<organism evidence="3 4">
    <name type="scientific">Rhizopus delemar</name>
    <dbReference type="NCBI Taxonomy" id="936053"/>
    <lineage>
        <taxon>Eukaryota</taxon>
        <taxon>Fungi</taxon>
        <taxon>Fungi incertae sedis</taxon>
        <taxon>Mucoromycota</taxon>
        <taxon>Mucoromycotina</taxon>
        <taxon>Mucoromycetes</taxon>
        <taxon>Mucorales</taxon>
        <taxon>Mucorineae</taxon>
        <taxon>Rhizopodaceae</taxon>
        <taxon>Rhizopus</taxon>
    </lineage>
</organism>
<keyword evidence="4" id="KW-1185">Reference proteome</keyword>
<dbReference type="Pfam" id="PF17289">
    <property type="entry name" value="Terminase_6C"/>
    <property type="match status" value="1"/>
</dbReference>
<gene>
    <name evidence="3" type="ORF">G6F50_014165</name>
</gene>
<evidence type="ECO:0000313" key="3">
    <source>
        <dbReference type="EMBL" id="KAG1541957.1"/>
    </source>
</evidence>
<dbReference type="InterPro" id="IPR006517">
    <property type="entry name" value="Phage_terminase_lsu-like_C"/>
</dbReference>
<name>A0A9P6Y8D4_9FUNG</name>